<organism evidence="1 2">
    <name type="scientific">Aristolochia fimbriata</name>
    <name type="common">White veined hardy Dutchman's pipe vine</name>
    <dbReference type="NCBI Taxonomy" id="158543"/>
    <lineage>
        <taxon>Eukaryota</taxon>
        <taxon>Viridiplantae</taxon>
        <taxon>Streptophyta</taxon>
        <taxon>Embryophyta</taxon>
        <taxon>Tracheophyta</taxon>
        <taxon>Spermatophyta</taxon>
        <taxon>Magnoliopsida</taxon>
        <taxon>Magnoliidae</taxon>
        <taxon>Piperales</taxon>
        <taxon>Aristolochiaceae</taxon>
        <taxon>Aristolochia</taxon>
    </lineage>
</organism>
<accession>A0AAV7DZQ4</accession>
<evidence type="ECO:0000313" key="1">
    <source>
        <dbReference type="EMBL" id="KAG9441983.1"/>
    </source>
</evidence>
<protein>
    <submittedName>
        <fullName evidence="1">Uncharacterized protein</fullName>
    </submittedName>
</protein>
<sequence>MPGKSREQLKKKPKTKWLLKGLDAAIQLPNPPRELLASLASFLDREDTYSQQPTISAFFAEEVSAQRRKRTIELRPQGRSSPFFAVVYLPLQTLESR</sequence>
<dbReference type="AlphaFoldDB" id="A0AAV7DZQ4"/>
<dbReference type="Proteomes" id="UP000825729">
    <property type="component" value="Unassembled WGS sequence"/>
</dbReference>
<comment type="caution">
    <text evidence="1">The sequence shown here is derived from an EMBL/GenBank/DDBJ whole genome shotgun (WGS) entry which is preliminary data.</text>
</comment>
<proteinExistence type="predicted"/>
<reference evidence="1 2" key="1">
    <citation type="submission" date="2021-07" db="EMBL/GenBank/DDBJ databases">
        <title>The Aristolochia fimbriata genome: insights into angiosperm evolution, floral development and chemical biosynthesis.</title>
        <authorList>
            <person name="Jiao Y."/>
        </authorList>
    </citation>
    <scope>NUCLEOTIDE SEQUENCE [LARGE SCALE GENOMIC DNA]</scope>
    <source>
        <strain evidence="1">IBCAS-2021</strain>
        <tissue evidence="1">Leaf</tissue>
    </source>
</reference>
<evidence type="ECO:0000313" key="2">
    <source>
        <dbReference type="Proteomes" id="UP000825729"/>
    </source>
</evidence>
<keyword evidence="2" id="KW-1185">Reference proteome</keyword>
<gene>
    <name evidence="1" type="ORF">H6P81_017837</name>
</gene>
<name>A0AAV7DZQ4_ARIFI</name>
<dbReference type="EMBL" id="JAINDJ010000007">
    <property type="protein sequence ID" value="KAG9441983.1"/>
    <property type="molecule type" value="Genomic_DNA"/>
</dbReference>